<accession>A0A0C9VXR8</accession>
<dbReference type="Proteomes" id="UP000053820">
    <property type="component" value="Unassembled WGS sequence"/>
</dbReference>
<dbReference type="EMBL" id="KN839852">
    <property type="protein sequence ID" value="KIJ63060.1"/>
    <property type="molecule type" value="Genomic_DNA"/>
</dbReference>
<dbReference type="AlphaFoldDB" id="A0A0C9VXR8"/>
<keyword evidence="2" id="KW-1185">Reference proteome</keyword>
<protein>
    <submittedName>
        <fullName evidence="1">Uncharacterized protein</fullName>
    </submittedName>
</protein>
<gene>
    <name evidence="1" type="ORF">HYDPIDRAFT_113592</name>
</gene>
<reference evidence="1 2" key="1">
    <citation type="submission" date="2014-04" db="EMBL/GenBank/DDBJ databases">
        <title>Evolutionary Origins and Diversification of the Mycorrhizal Mutualists.</title>
        <authorList>
            <consortium name="DOE Joint Genome Institute"/>
            <consortium name="Mycorrhizal Genomics Consortium"/>
            <person name="Kohler A."/>
            <person name="Kuo A."/>
            <person name="Nagy L.G."/>
            <person name="Floudas D."/>
            <person name="Copeland A."/>
            <person name="Barry K.W."/>
            <person name="Cichocki N."/>
            <person name="Veneault-Fourrey C."/>
            <person name="LaButti K."/>
            <person name="Lindquist E.A."/>
            <person name="Lipzen A."/>
            <person name="Lundell T."/>
            <person name="Morin E."/>
            <person name="Murat C."/>
            <person name="Riley R."/>
            <person name="Ohm R."/>
            <person name="Sun H."/>
            <person name="Tunlid A."/>
            <person name="Henrissat B."/>
            <person name="Grigoriev I.V."/>
            <person name="Hibbett D.S."/>
            <person name="Martin F."/>
        </authorList>
    </citation>
    <scope>NUCLEOTIDE SEQUENCE [LARGE SCALE GENOMIC DNA]</scope>
    <source>
        <strain evidence="1 2">MD-312</strain>
    </source>
</reference>
<evidence type="ECO:0000313" key="1">
    <source>
        <dbReference type="EMBL" id="KIJ63060.1"/>
    </source>
</evidence>
<sequence length="129" mass="15265">MLKQALPRHRLRKRFWLDREIRKSTKRAPDARIIIGIHQATKWFAVSQYRSSSQRFRKSRSIFAFLRRSLRLLGNCPNSQLSRFVGPFVHICARIRKIASLADFLRQRVFFSDTFDGVSRPGDEESSRR</sequence>
<proteinExistence type="predicted"/>
<name>A0A0C9VXR8_9AGAM</name>
<evidence type="ECO:0000313" key="2">
    <source>
        <dbReference type="Proteomes" id="UP000053820"/>
    </source>
</evidence>
<organism evidence="1 2">
    <name type="scientific">Hydnomerulius pinastri MD-312</name>
    <dbReference type="NCBI Taxonomy" id="994086"/>
    <lineage>
        <taxon>Eukaryota</taxon>
        <taxon>Fungi</taxon>
        <taxon>Dikarya</taxon>
        <taxon>Basidiomycota</taxon>
        <taxon>Agaricomycotina</taxon>
        <taxon>Agaricomycetes</taxon>
        <taxon>Agaricomycetidae</taxon>
        <taxon>Boletales</taxon>
        <taxon>Boletales incertae sedis</taxon>
        <taxon>Leucogyrophana</taxon>
    </lineage>
</organism>
<dbReference type="HOGENOM" id="CLU_1949098_0_0_1"/>